<dbReference type="PANTHER" id="PTHR12147">
    <property type="entry name" value="METALLOPEPTIDASE M28 FAMILY MEMBER"/>
    <property type="match status" value="1"/>
</dbReference>
<proteinExistence type="inferred from homology"/>
<reference evidence="9" key="1">
    <citation type="journal article" date="2021" name="Genome Biol. Evol.">
        <title>The assembled and annotated genome of the fairy-ring fungus Marasmius oreades.</title>
        <authorList>
            <person name="Hiltunen M."/>
            <person name="Ament-Velasquez S.L."/>
            <person name="Johannesson H."/>
        </authorList>
    </citation>
    <scope>NUCLEOTIDE SEQUENCE</scope>
    <source>
        <strain evidence="9">03SP1</strain>
    </source>
</reference>
<dbReference type="Gene3D" id="3.40.630.10">
    <property type="entry name" value="Zn peptidases"/>
    <property type="match status" value="1"/>
</dbReference>
<accession>A0A9P7UZA6</accession>
<dbReference type="InterPro" id="IPR007484">
    <property type="entry name" value="Peptidase_M28"/>
</dbReference>
<dbReference type="PANTHER" id="PTHR12147:SF26">
    <property type="entry name" value="PEPTIDASE M28 DOMAIN-CONTAINING PROTEIN"/>
    <property type="match status" value="1"/>
</dbReference>
<dbReference type="Proteomes" id="UP001049176">
    <property type="component" value="Chromosome 2"/>
</dbReference>
<dbReference type="OrthoDB" id="10013407at2759"/>
<evidence type="ECO:0000256" key="5">
    <source>
        <dbReference type="ARBA" id="ARBA00022801"/>
    </source>
</evidence>
<evidence type="ECO:0000256" key="3">
    <source>
        <dbReference type="ARBA" id="ARBA00022670"/>
    </source>
</evidence>
<name>A0A9P7UZA6_9AGAR</name>
<keyword evidence="4 7" id="KW-0479">Metal-binding</keyword>
<keyword evidence="7" id="KW-0732">Signal</keyword>
<feature type="domain" description="Peptidase M28" evidence="8">
    <location>
        <begin position="262"/>
        <end position="451"/>
    </location>
</feature>
<keyword evidence="6 7" id="KW-0862">Zinc</keyword>
<keyword evidence="10" id="KW-1185">Reference proteome</keyword>
<dbReference type="GO" id="GO:0046872">
    <property type="term" value="F:metal ion binding"/>
    <property type="evidence" value="ECO:0007669"/>
    <property type="project" value="UniProtKB-KW"/>
</dbReference>
<comment type="similarity">
    <text evidence="2">Belongs to the peptidase M28 family. M28B subfamily.</text>
</comment>
<evidence type="ECO:0000259" key="8">
    <source>
        <dbReference type="Pfam" id="PF04389"/>
    </source>
</evidence>
<evidence type="ECO:0000256" key="1">
    <source>
        <dbReference type="ARBA" id="ARBA00001947"/>
    </source>
</evidence>
<feature type="chain" id="PRO_5040535383" description="Peptide hydrolase" evidence="7">
    <location>
        <begin position="23"/>
        <end position="474"/>
    </location>
</feature>
<evidence type="ECO:0000256" key="4">
    <source>
        <dbReference type="ARBA" id="ARBA00022723"/>
    </source>
</evidence>
<evidence type="ECO:0000313" key="9">
    <source>
        <dbReference type="EMBL" id="KAG7097366.1"/>
    </source>
</evidence>
<dbReference type="GO" id="GO:0006508">
    <property type="term" value="P:proteolysis"/>
    <property type="evidence" value="ECO:0007669"/>
    <property type="project" value="UniProtKB-KW"/>
</dbReference>
<comment type="cofactor">
    <cofactor evidence="1">
        <name>Zn(2+)</name>
        <dbReference type="ChEBI" id="CHEBI:29105"/>
    </cofactor>
</comment>
<dbReference type="Pfam" id="PF04389">
    <property type="entry name" value="Peptidase_M28"/>
    <property type="match status" value="1"/>
</dbReference>
<evidence type="ECO:0000256" key="2">
    <source>
        <dbReference type="ARBA" id="ARBA00005634"/>
    </source>
</evidence>
<evidence type="ECO:0000256" key="7">
    <source>
        <dbReference type="RuleBase" id="RU361240"/>
    </source>
</evidence>
<keyword evidence="5 7" id="KW-0378">Hydrolase</keyword>
<dbReference type="RefSeq" id="XP_043013836.1">
    <property type="nucleotide sequence ID" value="XM_043149232.1"/>
</dbReference>
<dbReference type="EMBL" id="CM032182">
    <property type="protein sequence ID" value="KAG7097366.1"/>
    <property type="molecule type" value="Genomic_DNA"/>
</dbReference>
<dbReference type="GeneID" id="66073792"/>
<dbReference type="KEGG" id="more:E1B28_004716"/>
<protein>
    <recommendedName>
        <fullName evidence="7">Peptide hydrolase</fullName>
        <ecNumber evidence="7">3.4.-.-</ecNumber>
    </recommendedName>
</protein>
<dbReference type="GO" id="GO:0008235">
    <property type="term" value="F:metalloexopeptidase activity"/>
    <property type="evidence" value="ECO:0007669"/>
    <property type="project" value="InterPro"/>
</dbReference>
<sequence>MVAGSTGLFLLLLPFNVPNGPSLIEQNSCLNGNFYGNYRDGEVLRSASIVDASCINGLAGQSDLLVIPVNNRMEQLVWVEQEAVDASLKESSPETDEFGLFMNRLASSPYSRSQHHHQGILTSINQDSIVVHRGNNAALLSISRDMAFTLDTVLPRFWKYTSLPSSPVDYIPVPPSAIEPVKRILSKLEFDPIVARLTNSLSIPQMRNDVRFLTGEDGQSGIVSRHSFAKGSRTAAKWLKERFEETGATCHLKDFLPGFAPNVICRYKATLNTAETVLFSAHYDSRGSFGSTRAPGGDDDGSGITALLGIARAIKNNGVKFRANLELVAFAGEEQGLLGSKAYARELRAGNANIILMVQADMLAYHHPDEPAQLGLPNLIGTLEVAQLVANISALYSPELTVGLTPVCCSDHQSFHEQGFPSTQVFERAGPIIDPMYHNSRDLSDRIGYDLQQLKSIAKVQFATLLHASGFELQ</sequence>
<comment type="caution">
    <text evidence="9">The sequence shown here is derived from an EMBL/GenBank/DDBJ whole genome shotgun (WGS) entry which is preliminary data.</text>
</comment>
<evidence type="ECO:0000313" key="10">
    <source>
        <dbReference type="Proteomes" id="UP001049176"/>
    </source>
</evidence>
<feature type="signal peptide" evidence="7">
    <location>
        <begin position="1"/>
        <end position="22"/>
    </location>
</feature>
<dbReference type="AlphaFoldDB" id="A0A9P7UZA6"/>
<dbReference type="InterPro" id="IPR045175">
    <property type="entry name" value="M28_fam"/>
</dbReference>
<evidence type="ECO:0000256" key="6">
    <source>
        <dbReference type="ARBA" id="ARBA00022833"/>
    </source>
</evidence>
<dbReference type="EC" id="3.4.-.-" evidence="7"/>
<organism evidence="9 10">
    <name type="scientific">Marasmius oreades</name>
    <name type="common">fairy-ring Marasmius</name>
    <dbReference type="NCBI Taxonomy" id="181124"/>
    <lineage>
        <taxon>Eukaryota</taxon>
        <taxon>Fungi</taxon>
        <taxon>Dikarya</taxon>
        <taxon>Basidiomycota</taxon>
        <taxon>Agaricomycotina</taxon>
        <taxon>Agaricomycetes</taxon>
        <taxon>Agaricomycetidae</taxon>
        <taxon>Agaricales</taxon>
        <taxon>Marasmiineae</taxon>
        <taxon>Marasmiaceae</taxon>
        <taxon>Marasmius</taxon>
    </lineage>
</organism>
<gene>
    <name evidence="9" type="ORF">E1B28_004716</name>
</gene>
<dbReference type="SUPFAM" id="SSF53187">
    <property type="entry name" value="Zn-dependent exopeptidases"/>
    <property type="match status" value="1"/>
</dbReference>
<keyword evidence="3 7" id="KW-0645">Protease</keyword>